<proteinExistence type="predicted"/>
<accession>A0A7R9IBR9</accession>
<feature type="compositionally biased region" description="Basic and acidic residues" evidence="1">
    <location>
        <begin position="88"/>
        <end position="97"/>
    </location>
</feature>
<feature type="region of interest" description="Disordered" evidence="1">
    <location>
        <begin position="75"/>
        <end position="97"/>
    </location>
</feature>
<organism evidence="2">
    <name type="scientific">Timema tahoe</name>
    <dbReference type="NCBI Taxonomy" id="61484"/>
    <lineage>
        <taxon>Eukaryota</taxon>
        <taxon>Metazoa</taxon>
        <taxon>Ecdysozoa</taxon>
        <taxon>Arthropoda</taxon>
        <taxon>Hexapoda</taxon>
        <taxon>Insecta</taxon>
        <taxon>Pterygota</taxon>
        <taxon>Neoptera</taxon>
        <taxon>Polyneoptera</taxon>
        <taxon>Phasmatodea</taxon>
        <taxon>Timematodea</taxon>
        <taxon>Timematoidea</taxon>
        <taxon>Timematidae</taxon>
        <taxon>Timema</taxon>
    </lineage>
</organism>
<gene>
    <name evidence="2" type="ORF">TTEB3V08_LOCUS3068</name>
</gene>
<sequence>MTVARVFPYLPSNLGLFTNTLFLECSSNVMFSPYVLREDFAWVADRDRKMWCHESEEISKVLEARGRMRWESIATTPSKQQEENVETTGRECGDNRRRMWRRQEENVETTGGECGDDRRRMWI</sequence>
<reference evidence="2" key="1">
    <citation type="submission" date="2020-11" db="EMBL/GenBank/DDBJ databases">
        <authorList>
            <person name="Tran Van P."/>
        </authorList>
    </citation>
    <scope>NUCLEOTIDE SEQUENCE</scope>
</reference>
<evidence type="ECO:0000313" key="2">
    <source>
        <dbReference type="EMBL" id="CAD7454979.1"/>
    </source>
</evidence>
<dbReference type="EMBL" id="OE000764">
    <property type="protein sequence ID" value="CAD7454979.1"/>
    <property type="molecule type" value="Genomic_DNA"/>
</dbReference>
<name>A0A7R9IBR9_9NEOP</name>
<dbReference type="AlphaFoldDB" id="A0A7R9IBR9"/>
<protein>
    <submittedName>
        <fullName evidence="2">Uncharacterized protein</fullName>
    </submittedName>
</protein>
<evidence type="ECO:0000256" key="1">
    <source>
        <dbReference type="SAM" id="MobiDB-lite"/>
    </source>
</evidence>